<dbReference type="SMART" id="SM00248">
    <property type="entry name" value="ANK"/>
    <property type="match status" value="5"/>
</dbReference>
<dbReference type="SUPFAM" id="SSF48403">
    <property type="entry name" value="Ankyrin repeat"/>
    <property type="match status" value="1"/>
</dbReference>
<dbReference type="GO" id="GO:0071546">
    <property type="term" value="C:pi-body"/>
    <property type="evidence" value="ECO:0007669"/>
    <property type="project" value="TreeGrafter"/>
</dbReference>
<dbReference type="AlphaFoldDB" id="A0A9N9TVN5"/>
<keyword evidence="3" id="KW-1185">Reference proteome</keyword>
<dbReference type="InterPro" id="IPR013761">
    <property type="entry name" value="SAM/pointed_sf"/>
</dbReference>
<protein>
    <recommendedName>
        <fullName evidence="4">Ankyrin repeat, SAM and basic leucine zipper domain-containing protein 1</fullName>
    </recommendedName>
</protein>
<evidence type="ECO:0008006" key="4">
    <source>
        <dbReference type="Google" id="ProtNLM"/>
    </source>
</evidence>
<dbReference type="Gene3D" id="1.10.150.50">
    <property type="entry name" value="Transcription Factor, Ets-1"/>
    <property type="match status" value="1"/>
</dbReference>
<dbReference type="InterPro" id="IPR002110">
    <property type="entry name" value="Ankyrin_rpt"/>
</dbReference>
<reference evidence="2" key="1">
    <citation type="submission" date="2022-01" db="EMBL/GenBank/DDBJ databases">
        <authorList>
            <person name="King R."/>
        </authorList>
    </citation>
    <scope>NUCLEOTIDE SEQUENCE</scope>
</reference>
<accession>A0A9N9TVN5</accession>
<dbReference type="SUPFAM" id="SSF47769">
    <property type="entry name" value="SAM/Pointed domain"/>
    <property type="match status" value="1"/>
</dbReference>
<dbReference type="PANTHER" id="PTHR24157:SF3">
    <property type="entry name" value="ANKYRIN REPEAT, SAM AND BASIC LEUCINE ZIPPER DOMAIN-CONTAINING PROTEIN 1"/>
    <property type="match status" value="1"/>
</dbReference>
<dbReference type="PROSITE" id="PS50088">
    <property type="entry name" value="ANK_REPEAT"/>
    <property type="match status" value="1"/>
</dbReference>
<evidence type="ECO:0000256" key="1">
    <source>
        <dbReference type="PROSITE-ProRule" id="PRU00023"/>
    </source>
</evidence>
<dbReference type="Proteomes" id="UP001153712">
    <property type="component" value="Chromosome 5"/>
</dbReference>
<keyword evidence="1" id="KW-0040">ANK repeat</keyword>
<dbReference type="PANTHER" id="PTHR24157">
    <property type="entry name" value="ANKYRIN REPEAT, SAM AND BASIC LEUCINE ZIPPER DOMAIN-CONTAINING PROTEIN 1"/>
    <property type="match status" value="1"/>
</dbReference>
<name>A0A9N9TVN5_PHYSR</name>
<evidence type="ECO:0000313" key="3">
    <source>
        <dbReference type="Proteomes" id="UP001153712"/>
    </source>
</evidence>
<dbReference type="Pfam" id="PF12796">
    <property type="entry name" value="Ank_2"/>
    <property type="match status" value="2"/>
</dbReference>
<sequence>MPYFGPDISDSEDDDDYFVYSDTPKVQHQQQTKELTPQEKLNQRKNQLYYAICSGKVKEVKEHLTDDIPIDVDLQGNWTPLLLSASIGNPEITEELLNRGADPNSSKDGCTALMMAANCPKETSPYEHSLQVARYLVEHGAKVKTIDRKRITPLMFASNAGNLLLVKYLLPISDKQAQDNQKWTALFWAVSNNQVDVVEYLIEENLSCNTTDVRGNTPLDIAKTNGFKEIEELLSYDDIEEFYNVPEPCFDEVLDQTNNNGEPIFFQDICEMLCGMKSQQTIKLLKDSDICLKDFLSISDEELEELGIEMPYRRYRILAGLHKFHKRPFHPKSLHLVPLDEVYSNLDVSIQILSAIKQFIAMEASLKFMMKHCDMSDISKEDLSKMRSSIESVRNRIRSCKNIANGVKKRVKMWDKEIQPVDLITKKSIRYKWPWRKLMFSITIISIVVVIKLK</sequence>
<gene>
    <name evidence="2" type="ORF">PHYEVI_LOCUS8487</name>
</gene>
<organism evidence="2 3">
    <name type="scientific">Phyllotreta striolata</name>
    <name type="common">Striped flea beetle</name>
    <name type="synonym">Crioceris striolata</name>
    <dbReference type="NCBI Taxonomy" id="444603"/>
    <lineage>
        <taxon>Eukaryota</taxon>
        <taxon>Metazoa</taxon>
        <taxon>Ecdysozoa</taxon>
        <taxon>Arthropoda</taxon>
        <taxon>Hexapoda</taxon>
        <taxon>Insecta</taxon>
        <taxon>Pterygota</taxon>
        <taxon>Neoptera</taxon>
        <taxon>Endopterygota</taxon>
        <taxon>Coleoptera</taxon>
        <taxon>Polyphaga</taxon>
        <taxon>Cucujiformia</taxon>
        <taxon>Chrysomeloidea</taxon>
        <taxon>Chrysomelidae</taxon>
        <taxon>Galerucinae</taxon>
        <taxon>Alticini</taxon>
        <taxon>Phyllotreta</taxon>
    </lineage>
</organism>
<dbReference type="OrthoDB" id="439236at2759"/>
<dbReference type="InterPro" id="IPR036770">
    <property type="entry name" value="Ankyrin_rpt-contain_sf"/>
</dbReference>
<proteinExistence type="predicted"/>
<dbReference type="EMBL" id="OU900098">
    <property type="protein sequence ID" value="CAG9862166.1"/>
    <property type="molecule type" value="Genomic_DNA"/>
</dbReference>
<dbReference type="PROSITE" id="PS50297">
    <property type="entry name" value="ANK_REP_REGION"/>
    <property type="match status" value="1"/>
</dbReference>
<evidence type="ECO:0000313" key="2">
    <source>
        <dbReference type="EMBL" id="CAG9862166.1"/>
    </source>
</evidence>
<dbReference type="Gene3D" id="1.25.40.20">
    <property type="entry name" value="Ankyrin repeat-containing domain"/>
    <property type="match status" value="2"/>
</dbReference>
<feature type="repeat" description="ANK" evidence="1">
    <location>
        <begin position="76"/>
        <end position="108"/>
    </location>
</feature>